<proteinExistence type="predicted"/>
<comment type="caution">
    <text evidence="3">The sequence shown here is derived from an EMBL/GenBank/DDBJ whole genome shotgun (WGS) entry which is preliminary data.</text>
</comment>
<evidence type="ECO:0000313" key="3">
    <source>
        <dbReference type="EMBL" id="MEQ2247220.1"/>
    </source>
</evidence>
<evidence type="ECO:0000256" key="2">
    <source>
        <dbReference type="SAM" id="SignalP"/>
    </source>
</evidence>
<evidence type="ECO:0000313" key="4">
    <source>
        <dbReference type="Proteomes" id="UP001482620"/>
    </source>
</evidence>
<name>A0ABV0US11_9TELE</name>
<gene>
    <name evidence="3" type="ORF">ILYODFUR_007094</name>
</gene>
<accession>A0ABV0US11</accession>
<sequence length="118" mass="12760">MLCIFLHSFTSLSSRVLQLIQQTSGEPTTLHHEERIRFLQEEGASSSSDRQHHVVLDAQLATFCGPSGMSDMKNVMMKDHVEDKKPALGTLLGSSAPSSPLSPSSSEASSLTPSCMDK</sequence>
<feature type="chain" id="PRO_5047536399" evidence="2">
    <location>
        <begin position="26"/>
        <end position="118"/>
    </location>
</feature>
<feature type="region of interest" description="Disordered" evidence="1">
    <location>
        <begin position="86"/>
        <end position="118"/>
    </location>
</feature>
<protein>
    <submittedName>
        <fullName evidence="3">Uncharacterized protein</fullName>
    </submittedName>
</protein>
<evidence type="ECO:0000256" key="1">
    <source>
        <dbReference type="SAM" id="MobiDB-lite"/>
    </source>
</evidence>
<keyword evidence="2" id="KW-0732">Signal</keyword>
<feature type="signal peptide" evidence="2">
    <location>
        <begin position="1"/>
        <end position="25"/>
    </location>
</feature>
<keyword evidence="4" id="KW-1185">Reference proteome</keyword>
<dbReference type="EMBL" id="JAHRIQ010081547">
    <property type="protein sequence ID" value="MEQ2247220.1"/>
    <property type="molecule type" value="Genomic_DNA"/>
</dbReference>
<reference evidence="3 4" key="1">
    <citation type="submission" date="2021-06" db="EMBL/GenBank/DDBJ databases">
        <authorList>
            <person name="Palmer J.M."/>
        </authorList>
    </citation>
    <scope>NUCLEOTIDE SEQUENCE [LARGE SCALE GENOMIC DNA]</scope>
    <source>
        <strain evidence="4">if_2019</strain>
        <tissue evidence="3">Muscle</tissue>
    </source>
</reference>
<organism evidence="3 4">
    <name type="scientific">Ilyodon furcidens</name>
    <name type="common">goldbreast splitfin</name>
    <dbReference type="NCBI Taxonomy" id="33524"/>
    <lineage>
        <taxon>Eukaryota</taxon>
        <taxon>Metazoa</taxon>
        <taxon>Chordata</taxon>
        <taxon>Craniata</taxon>
        <taxon>Vertebrata</taxon>
        <taxon>Euteleostomi</taxon>
        <taxon>Actinopterygii</taxon>
        <taxon>Neopterygii</taxon>
        <taxon>Teleostei</taxon>
        <taxon>Neoteleostei</taxon>
        <taxon>Acanthomorphata</taxon>
        <taxon>Ovalentaria</taxon>
        <taxon>Atherinomorphae</taxon>
        <taxon>Cyprinodontiformes</taxon>
        <taxon>Goodeidae</taxon>
        <taxon>Ilyodon</taxon>
    </lineage>
</organism>
<dbReference type="Proteomes" id="UP001482620">
    <property type="component" value="Unassembled WGS sequence"/>
</dbReference>
<feature type="compositionally biased region" description="Low complexity" evidence="1">
    <location>
        <begin position="88"/>
        <end position="118"/>
    </location>
</feature>